<keyword evidence="8" id="KW-0411">Iron-sulfur</keyword>
<dbReference type="PhylomeDB" id="Q82XS8"/>
<dbReference type="GO" id="GO:0051536">
    <property type="term" value="F:iron-sulfur cluster binding"/>
    <property type="evidence" value="ECO:0007669"/>
    <property type="project" value="UniProtKB-KW"/>
</dbReference>
<dbReference type="PANTHER" id="PTHR11601">
    <property type="entry name" value="CYSTEINE DESULFURYLASE FAMILY MEMBER"/>
    <property type="match status" value="1"/>
</dbReference>
<keyword evidence="5" id="KW-0479">Metal-binding</keyword>
<keyword evidence="4 12" id="KW-0808">Transferase</keyword>
<dbReference type="KEGG" id="neu:NE0174"/>
<evidence type="ECO:0000313" key="13">
    <source>
        <dbReference type="Proteomes" id="UP000001416"/>
    </source>
</evidence>
<dbReference type="EC" id="2.8.1.7" evidence="3"/>
<dbReference type="HOGENOM" id="CLU_003433_0_0_4"/>
<keyword evidence="7" id="KW-0408">Iron</keyword>
<dbReference type="PANTHER" id="PTHR11601:SF34">
    <property type="entry name" value="CYSTEINE DESULFURASE"/>
    <property type="match status" value="1"/>
</dbReference>
<comment type="catalytic activity">
    <reaction evidence="9">
        <text>(sulfur carrier)-H + L-cysteine = (sulfur carrier)-SH + L-alanine</text>
        <dbReference type="Rhea" id="RHEA:43892"/>
        <dbReference type="Rhea" id="RHEA-COMP:14737"/>
        <dbReference type="Rhea" id="RHEA-COMP:14739"/>
        <dbReference type="ChEBI" id="CHEBI:29917"/>
        <dbReference type="ChEBI" id="CHEBI:35235"/>
        <dbReference type="ChEBI" id="CHEBI:57972"/>
        <dbReference type="ChEBI" id="CHEBI:64428"/>
        <dbReference type="EC" id="2.8.1.7"/>
    </reaction>
</comment>
<accession>Q82XS8</accession>
<dbReference type="InterPro" id="IPR015422">
    <property type="entry name" value="PyrdxlP-dep_Trfase_small"/>
</dbReference>
<evidence type="ECO:0000256" key="2">
    <source>
        <dbReference type="ARBA" id="ARBA00006490"/>
    </source>
</evidence>
<dbReference type="SUPFAM" id="SSF53383">
    <property type="entry name" value="PLP-dependent transferases"/>
    <property type="match status" value="1"/>
</dbReference>
<dbReference type="InterPro" id="IPR016454">
    <property type="entry name" value="Cysteine_dSase"/>
</dbReference>
<dbReference type="Gene3D" id="1.10.260.50">
    <property type="match status" value="1"/>
</dbReference>
<evidence type="ECO:0000256" key="8">
    <source>
        <dbReference type="ARBA" id="ARBA00023014"/>
    </source>
</evidence>
<dbReference type="Gene3D" id="3.40.640.10">
    <property type="entry name" value="Type I PLP-dependent aspartate aminotransferase-like (Major domain)"/>
    <property type="match status" value="1"/>
</dbReference>
<dbReference type="Proteomes" id="UP000001416">
    <property type="component" value="Chromosome"/>
</dbReference>
<dbReference type="GO" id="GO:0008483">
    <property type="term" value="F:transaminase activity"/>
    <property type="evidence" value="ECO:0007669"/>
    <property type="project" value="UniProtKB-KW"/>
</dbReference>
<dbReference type="Gene3D" id="3.90.1150.10">
    <property type="entry name" value="Aspartate Aminotransferase, domain 1"/>
    <property type="match status" value="1"/>
</dbReference>
<dbReference type="GO" id="GO:0046872">
    <property type="term" value="F:metal ion binding"/>
    <property type="evidence" value="ECO:0007669"/>
    <property type="project" value="UniProtKB-KW"/>
</dbReference>
<dbReference type="AlphaFoldDB" id="Q82XS8"/>
<dbReference type="Pfam" id="PF00266">
    <property type="entry name" value="Aminotran_5"/>
    <property type="match status" value="1"/>
</dbReference>
<comment type="similarity">
    <text evidence="2">Belongs to the class-V pyridoxal-phosphate-dependent aminotransferase family. NifS/IscS subfamily.</text>
</comment>
<gene>
    <name evidence="12" type="ordered locus">NE0174</name>
</gene>
<dbReference type="GO" id="GO:0031071">
    <property type="term" value="F:cysteine desulfurase activity"/>
    <property type="evidence" value="ECO:0007669"/>
    <property type="project" value="UniProtKB-EC"/>
</dbReference>
<organism evidence="12 13">
    <name type="scientific">Nitrosomonas europaea (strain ATCC 19718 / CIP 103999 / KCTC 2705 / NBRC 14298)</name>
    <dbReference type="NCBI Taxonomy" id="228410"/>
    <lineage>
        <taxon>Bacteria</taxon>
        <taxon>Pseudomonadati</taxon>
        <taxon>Pseudomonadota</taxon>
        <taxon>Betaproteobacteria</taxon>
        <taxon>Nitrosomonadales</taxon>
        <taxon>Nitrosomonadaceae</taxon>
        <taxon>Nitrosomonas</taxon>
    </lineage>
</organism>
<evidence type="ECO:0000256" key="10">
    <source>
        <dbReference type="RuleBase" id="RU004504"/>
    </source>
</evidence>
<dbReference type="eggNOG" id="COG1104">
    <property type="taxonomic scope" value="Bacteria"/>
</dbReference>
<evidence type="ECO:0000256" key="5">
    <source>
        <dbReference type="ARBA" id="ARBA00022723"/>
    </source>
</evidence>
<keyword evidence="13" id="KW-1185">Reference proteome</keyword>
<evidence type="ECO:0000313" key="12">
    <source>
        <dbReference type="EMBL" id="CAD84085.1"/>
    </source>
</evidence>
<evidence type="ECO:0000256" key="3">
    <source>
        <dbReference type="ARBA" id="ARBA00012239"/>
    </source>
</evidence>
<name>Q82XS8_NITEU</name>
<dbReference type="STRING" id="228410.NE0174"/>
<feature type="domain" description="Aminotransferase class V" evidence="11">
    <location>
        <begin position="16"/>
        <end position="378"/>
    </location>
</feature>
<dbReference type="EMBL" id="AL954747">
    <property type="protein sequence ID" value="CAD84085.1"/>
    <property type="molecule type" value="Genomic_DNA"/>
</dbReference>
<dbReference type="InterPro" id="IPR020578">
    <property type="entry name" value="Aminotrans_V_PyrdxlP_BS"/>
</dbReference>
<protein>
    <recommendedName>
        <fullName evidence="3">cysteine desulfurase</fullName>
        <ecNumber evidence="3">2.8.1.7</ecNumber>
    </recommendedName>
</protein>
<dbReference type="InterPro" id="IPR015424">
    <property type="entry name" value="PyrdxlP-dep_Trfase"/>
</dbReference>
<sequence>MDLWHICRLVCLMTQIYFDHNATTKVDDAVLDRMLPYFREYYGNASSSHSVGLAARRAIDRAREQVAQAVGVQPAQVIFTSGGSEANNLFIRGVSDSLKPSVLAVSTIEHPCIMRPARGLTRKNGEKWQLHYLAVDAAGRVKVNDAVDVLTATRSAMVSMMLANNETGVIQEVAPVAEVARAQGAWMHTDAVQAFGKIPVNFTELGVHALTLSAHKIYGPKGAAALIIDPRLPVRPLIDGGGHENGLRSGTENVPAIVGFGAACELAMSRMAESSVKTAMLRDRLEHGLLAMGATVFGLNAPRLPNTCYFALPDIEGDTLVVRLDKKGFSVASGAACSSATPGKSHVLEAMNVPPIVARCAVRVSLGMDNTMAEVDSFLAAVKHITDELKNMSALFNV</sequence>
<evidence type="ECO:0000256" key="1">
    <source>
        <dbReference type="ARBA" id="ARBA00001933"/>
    </source>
</evidence>
<dbReference type="PROSITE" id="PS00595">
    <property type="entry name" value="AA_TRANSFER_CLASS_5"/>
    <property type="match status" value="1"/>
</dbReference>
<evidence type="ECO:0000256" key="7">
    <source>
        <dbReference type="ARBA" id="ARBA00023004"/>
    </source>
</evidence>
<evidence type="ECO:0000256" key="4">
    <source>
        <dbReference type="ARBA" id="ARBA00022679"/>
    </source>
</evidence>
<proteinExistence type="inferred from homology"/>
<dbReference type="PIRSF" id="PIRSF005572">
    <property type="entry name" value="NifS"/>
    <property type="match status" value="1"/>
</dbReference>
<evidence type="ECO:0000256" key="6">
    <source>
        <dbReference type="ARBA" id="ARBA00022898"/>
    </source>
</evidence>
<keyword evidence="6" id="KW-0663">Pyridoxal phosphate</keyword>
<keyword evidence="12" id="KW-0032">Aminotransferase</keyword>
<comment type="cofactor">
    <cofactor evidence="1 10">
        <name>pyridoxal 5'-phosphate</name>
        <dbReference type="ChEBI" id="CHEBI:597326"/>
    </cofactor>
</comment>
<evidence type="ECO:0000256" key="9">
    <source>
        <dbReference type="ARBA" id="ARBA00050776"/>
    </source>
</evidence>
<dbReference type="InterPro" id="IPR015421">
    <property type="entry name" value="PyrdxlP-dep_Trfase_major"/>
</dbReference>
<reference evidence="12 13" key="1">
    <citation type="journal article" date="2003" name="J. Bacteriol.">
        <title>Complete genome sequence of the ammonia-oxidizing bacterium and obligate chemolithoautotroph Nitrosomonas europaea.</title>
        <authorList>
            <person name="Chain P."/>
            <person name="Lamerdin J."/>
            <person name="Larimer F."/>
            <person name="Regala W."/>
            <person name="Land M."/>
            <person name="Hauser L."/>
            <person name="Hooper A."/>
            <person name="Klotz M."/>
            <person name="Norton J."/>
            <person name="Sayavedra-Soto L."/>
            <person name="Arciero D."/>
            <person name="Hommes N."/>
            <person name="Whittaker M."/>
            <person name="Arp D."/>
        </authorList>
    </citation>
    <scope>NUCLEOTIDE SEQUENCE [LARGE SCALE GENOMIC DNA]</scope>
    <source>
        <strain evidence="13">ATCC 19718 / CIP 103999 / KCTC 2705 / NBRC 14298</strain>
    </source>
</reference>
<evidence type="ECO:0000259" key="11">
    <source>
        <dbReference type="Pfam" id="PF00266"/>
    </source>
</evidence>
<dbReference type="InterPro" id="IPR000192">
    <property type="entry name" value="Aminotrans_V_dom"/>
</dbReference>